<keyword evidence="2" id="KW-1185">Reference proteome</keyword>
<dbReference type="OrthoDB" id="8073193at2"/>
<evidence type="ECO:0000313" key="2">
    <source>
        <dbReference type="Proteomes" id="UP000289546"/>
    </source>
</evidence>
<sequence>MQRAITHLVIRNPFGTMDVPSPDDSEVMDYAATATLPGDAADRNAAAWASIAAPSDPIEGLWASRWNGGADPTIAGDTPDKWKQGRADIRIAGSRIYLRFDWDHGHRHGLIDAARDGAERLVGKYINLTTPAITRPWVGRVVDADRIDGCFPNGRLDFRR</sequence>
<protein>
    <submittedName>
        <fullName evidence="1">Uncharacterized protein</fullName>
    </submittedName>
</protein>
<dbReference type="AlphaFoldDB" id="A0A4Q0RTC2"/>
<proteinExistence type="predicted"/>
<evidence type="ECO:0000313" key="1">
    <source>
        <dbReference type="EMBL" id="RXH21496.1"/>
    </source>
</evidence>
<dbReference type="EMBL" id="LBJQ01000094">
    <property type="protein sequence ID" value="RXH21496.1"/>
    <property type="molecule type" value="Genomic_DNA"/>
</dbReference>
<dbReference type="RefSeq" id="WP_128922731.1">
    <property type="nucleotide sequence ID" value="NZ_LBJC01000024.1"/>
</dbReference>
<organism evidence="1 2">
    <name type="scientific">Bradyrhizobium nanningense</name>
    <dbReference type="NCBI Taxonomy" id="1325118"/>
    <lineage>
        <taxon>Bacteria</taxon>
        <taxon>Pseudomonadati</taxon>
        <taxon>Pseudomonadota</taxon>
        <taxon>Alphaproteobacteria</taxon>
        <taxon>Hyphomicrobiales</taxon>
        <taxon>Nitrobacteraceae</taxon>
        <taxon>Bradyrhizobium</taxon>
    </lineage>
</organism>
<reference evidence="1 2" key="1">
    <citation type="submission" date="2015-04" db="EMBL/GenBank/DDBJ databases">
        <title>Comparative genomics of rhizobia nodulating Arachis hypogaea in China.</title>
        <authorList>
            <person name="Li Y."/>
        </authorList>
    </citation>
    <scope>NUCLEOTIDE SEQUENCE [LARGE SCALE GENOMIC DNA]</scope>
    <source>
        <strain evidence="1 2">CCBAU 51757</strain>
    </source>
</reference>
<name>A0A4Q0RTC2_9BRAD</name>
<accession>A0A4Q0RTC2</accession>
<comment type="caution">
    <text evidence="1">The sequence shown here is derived from an EMBL/GenBank/DDBJ whole genome shotgun (WGS) entry which is preliminary data.</text>
</comment>
<dbReference type="Proteomes" id="UP000289546">
    <property type="component" value="Unassembled WGS sequence"/>
</dbReference>
<gene>
    <name evidence="1" type="ORF">XH99_36340</name>
</gene>